<protein>
    <submittedName>
        <fullName evidence="1">Uncharacterized protein</fullName>
    </submittedName>
</protein>
<evidence type="ECO:0000313" key="1">
    <source>
        <dbReference type="EMBL" id="GGV74785.1"/>
    </source>
</evidence>
<dbReference type="EMBL" id="BMTF01000001">
    <property type="protein sequence ID" value="GGV74785.1"/>
    <property type="molecule type" value="Genomic_DNA"/>
</dbReference>
<organism evidence="1 2">
    <name type="scientific">Streptomyces gelaticus</name>
    <dbReference type="NCBI Taxonomy" id="285446"/>
    <lineage>
        <taxon>Bacteria</taxon>
        <taxon>Bacillati</taxon>
        <taxon>Actinomycetota</taxon>
        <taxon>Actinomycetes</taxon>
        <taxon>Kitasatosporales</taxon>
        <taxon>Streptomycetaceae</taxon>
        <taxon>Streptomyces</taxon>
    </lineage>
</organism>
<reference evidence="2" key="1">
    <citation type="journal article" date="2019" name="Int. J. Syst. Evol. Microbiol.">
        <title>The Global Catalogue of Microorganisms (GCM) 10K type strain sequencing project: providing services to taxonomists for standard genome sequencing and annotation.</title>
        <authorList>
            <consortium name="The Broad Institute Genomics Platform"/>
            <consortium name="The Broad Institute Genome Sequencing Center for Infectious Disease"/>
            <person name="Wu L."/>
            <person name="Ma J."/>
        </authorList>
    </citation>
    <scope>NUCLEOTIDE SEQUENCE [LARGE SCALE GENOMIC DNA]</scope>
    <source>
        <strain evidence="2">JCM 4376</strain>
    </source>
</reference>
<proteinExistence type="predicted"/>
<gene>
    <name evidence="1" type="ORF">GCM10015535_04070</name>
</gene>
<dbReference type="Proteomes" id="UP000660675">
    <property type="component" value="Unassembled WGS sequence"/>
</dbReference>
<sequence>MRMPKKTAQGAMAFREMGVIAGTAVAGAADCAMAEPPEGTRVPIVVPETWAPGLTSRTGTGSQWRDRAGFSPDFRCTYVMFAATIPLGDRRRHGADDRAGPP</sequence>
<evidence type="ECO:0000313" key="2">
    <source>
        <dbReference type="Proteomes" id="UP000660675"/>
    </source>
</evidence>
<name>A0ABQ2VU53_9ACTN</name>
<comment type="caution">
    <text evidence="1">The sequence shown here is derived from an EMBL/GenBank/DDBJ whole genome shotgun (WGS) entry which is preliminary data.</text>
</comment>
<keyword evidence="2" id="KW-1185">Reference proteome</keyword>
<accession>A0ABQ2VU53</accession>